<dbReference type="OrthoDB" id="9796457at2"/>
<reference evidence="10 11" key="1">
    <citation type="journal article" date="2015" name="Microbes Environ.">
        <title>Distribution and evolution of nitrogen fixation genes in the phylum bacteroidetes.</title>
        <authorList>
            <person name="Inoue J."/>
            <person name="Oshima K."/>
            <person name="Suda W."/>
            <person name="Sakamoto M."/>
            <person name="Iino T."/>
            <person name="Noda S."/>
            <person name="Hongoh Y."/>
            <person name="Hattori M."/>
            <person name="Ohkuma M."/>
        </authorList>
    </citation>
    <scope>NUCLEOTIDE SEQUENCE [LARGE SCALE GENOMIC DNA]</scope>
    <source>
        <strain evidence="10 11">JCM 15093</strain>
    </source>
</reference>
<evidence type="ECO:0000256" key="3">
    <source>
        <dbReference type="ARBA" id="ARBA00022553"/>
    </source>
</evidence>
<dbReference type="InterPro" id="IPR003594">
    <property type="entry name" value="HATPase_dom"/>
</dbReference>
<dbReference type="STRING" id="1121097.GCA_000428125_03083"/>
<organism evidence="10 11">
    <name type="scientific">Bacteroides graminisolvens DSM 19988 = JCM 15093</name>
    <dbReference type="NCBI Taxonomy" id="1121097"/>
    <lineage>
        <taxon>Bacteria</taxon>
        <taxon>Pseudomonadati</taxon>
        <taxon>Bacteroidota</taxon>
        <taxon>Bacteroidia</taxon>
        <taxon>Bacteroidales</taxon>
        <taxon>Bacteroidaceae</taxon>
        <taxon>Bacteroides</taxon>
    </lineage>
</organism>
<dbReference type="SMART" id="SM00448">
    <property type="entry name" value="REC"/>
    <property type="match status" value="1"/>
</dbReference>
<dbReference type="CDD" id="cd00082">
    <property type="entry name" value="HisKA"/>
    <property type="match status" value="1"/>
</dbReference>
<sequence length="405" mass="46037">MEFNGVRFYFQAKVSSFGANQVIWVVRDITDKVKHIEALELMRKRADEAERLKRAFLASMSHELRTPLNAIVGFSEVLATNDLSPEVRRNYANVMQANADLFLKLVNDIIDFSLFDSCDIELNKERVELTGLILDLYNQYVDRMKPEVKLIVGRPNYPIWVETDGNRIMQVVDNFITNAIKNTERGSIIVNVIRLNEWVKISVSDTGKGIPHDMIDRIFEIFEKIDEFSQGTGLGLSISKQIAQRLGGYIQTESVLGKGSTFSLYIPYYAVDVDECMANGVASPQLNNGKKIILVVDDSMSVFNRLYELIGDNFRVLWARSSNEAFKRIQKQMPHLILMSMDLQEQSGVNGVAKIRSLDAHVPIIGVFERTEYNRFKEALAAGCNEVMTKPYSLVRLNSIFSRLL</sequence>
<dbReference type="Gene3D" id="3.30.565.10">
    <property type="entry name" value="Histidine kinase-like ATPase, C-terminal domain"/>
    <property type="match status" value="1"/>
</dbReference>
<dbReference type="SMART" id="SM00388">
    <property type="entry name" value="HisKA"/>
    <property type="match status" value="1"/>
</dbReference>
<keyword evidence="11" id="KW-1185">Reference proteome</keyword>
<accession>A0A069DCW5</accession>
<keyword evidence="5 10" id="KW-0418">Kinase</keyword>
<proteinExistence type="predicted"/>
<dbReference type="Pfam" id="PF00072">
    <property type="entry name" value="Response_reg"/>
    <property type="match status" value="1"/>
</dbReference>
<evidence type="ECO:0000256" key="4">
    <source>
        <dbReference type="ARBA" id="ARBA00022679"/>
    </source>
</evidence>
<feature type="domain" description="Histidine kinase" evidence="8">
    <location>
        <begin position="59"/>
        <end position="270"/>
    </location>
</feature>
<evidence type="ECO:0000256" key="5">
    <source>
        <dbReference type="ARBA" id="ARBA00022777"/>
    </source>
</evidence>
<evidence type="ECO:0000313" key="10">
    <source>
        <dbReference type="EMBL" id="GAK38184.1"/>
    </source>
</evidence>
<dbReference type="EC" id="2.7.13.3" evidence="2"/>
<protein>
    <recommendedName>
        <fullName evidence="2">histidine kinase</fullName>
        <ecNumber evidence="2">2.7.13.3</ecNumber>
    </recommendedName>
</protein>
<dbReference type="Gene3D" id="1.10.287.130">
    <property type="match status" value="1"/>
</dbReference>
<dbReference type="GO" id="GO:0000155">
    <property type="term" value="F:phosphorelay sensor kinase activity"/>
    <property type="evidence" value="ECO:0007669"/>
    <property type="project" value="InterPro"/>
</dbReference>
<evidence type="ECO:0000259" key="9">
    <source>
        <dbReference type="PROSITE" id="PS50110"/>
    </source>
</evidence>
<dbReference type="EMBL" id="BAJS01000041">
    <property type="protein sequence ID" value="GAK38184.1"/>
    <property type="molecule type" value="Genomic_DNA"/>
</dbReference>
<dbReference type="InterPro" id="IPR050736">
    <property type="entry name" value="Sensor_HK_Regulatory"/>
</dbReference>
<dbReference type="InterPro" id="IPR036890">
    <property type="entry name" value="HATPase_C_sf"/>
</dbReference>
<dbReference type="InterPro" id="IPR005467">
    <property type="entry name" value="His_kinase_dom"/>
</dbReference>
<dbReference type="SMART" id="SM00387">
    <property type="entry name" value="HATPase_c"/>
    <property type="match status" value="1"/>
</dbReference>
<dbReference type="Gene3D" id="3.40.50.2300">
    <property type="match status" value="1"/>
</dbReference>
<dbReference type="InterPro" id="IPR004358">
    <property type="entry name" value="Sig_transdc_His_kin-like_C"/>
</dbReference>
<dbReference type="Pfam" id="PF00512">
    <property type="entry name" value="HisKA"/>
    <property type="match status" value="1"/>
</dbReference>
<dbReference type="InterPro" id="IPR003661">
    <property type="entry name" value="HisK_dim/P_dom"/>
</dbReference>
<comment type="caution">
    <text evidence="7">Lacks conserved residue(s) required for the propagation of feature annotation.</text>
</comment>
<dbReference type="PANTHER" id="PTHR43711:SF31">
    <property type="entry name" value="HISTIDINE KINASE"/>
    <property type="match status" value="1"/>
</dbReference>
<evidence type="ECO:0000256" key="7">
    <source>
        <dbReference type="PROSITE-ProRule" id="PRU00169"/>
    </source>
</evidence>
<dbReference type="Pfam" id="PF02518">
    <property type="entry name" value="HATPase_c"/>
    <property type="match status" value="1"/>
</dbReference>
<evidence type="ECO:0000313" key="11">
    <source>
        <dbReference type="Proteomes" id="UP000027601"/>
    </source>
</evidence>
<keyword evidence="3" id="KW-0597">Phosphoprotein</keyword>
<evidence type="ECO:0000256" key="1">
    <source>
        <dbReference type="ARBA" id="ARBA00000085"/>
    </source>
</evidence>
<dbReference type="RefSeq" id="WP_148297787.1">
    <property type="nucleotide sequence ID" value="NZ_BAJS01000041.1"/>
</dbReference>
<dbReference type="PROSITE" id="PS50110">
    <property type="entry name" value="RESPONSE_REGULATORY"/>
    <property type="match status" value="1"/>
</dbReference>
<dbReference type="InterPro" id="IPR001789">
    <property type="entry name" value="Sig_transdc_resp-reg_receiver"/>
</dbReference>
<dbReference type="InterPro" id="IPR011006">
    <property type="entry name" value="CheY-like_superfamily"/>
</dbReference>
<keyword evidence="4" id="KW-0808">Transferase</keyword>
<gene>
    <name evidence="10" type="ORF">JCM15093_3502</name>
</gene>
<evidence type="ECO:0000256" key="2">
    <source>
        <dbReference type="ARBA" id="ARBA00012438"/>
    </source>
</evidence>
<dbReference type="AlphaFoldDB" id="A0A069DCW5"/>
<dbReference type="PRINTS" id="PR00344">
    <property type="entry name" value="BCTRLSENSOR"/>
</dbReference>
<dbReference type="SUPFAM" id="SSF52172">
    <property type="entry name" value="CheY-like"/>
    <property type="match status" value="1"/>
</dbReference>
<dbReference type="eggNOG" id="COG2205">
    <property type="taxonomic scope" value="Bacteria"/>
</dbReference>
<comment type="catalytic activity">
    <reaction evidence="1">
        <text>ATP + protein L-histidine = ADP + protein N-phospho-L-histidine.</text>
        <dbReference type="EC" id="2.7.13.3"/>
    </reaction>
</comment>
<dbReference type="SUPFAM" id="SSF47384">
    <property type="entry name" value="Homodimeric domain of signal transducing histidine kinase"/>
    <property type="match status" value="1"/>
</dbReference>
<feature type="domain" description="Response regulatory" evidence="9">
    <location>
        <begin position="292"/>
        <end position="405"/>
    </location>
</feature>
<dbReference type="PROSITE" id="PS50109">
    <property type="entry name" value="HIS_KIN"/>
    <property type="match status" value="1"/>
</dbReference>
<dbReference type="PANTHER" id="PTHR43711">
    <property type="entry name" value="TWO-COMPONENT HISTIDINE KINASE"/>
    <property type="match status" value="1"/>
</dbReference>
<dbReference type="SUPFAM" id="SSF55874">
    <property type="entry name" value="ATPase domain of HSP90 chaperone/DNA topoisomerase II/histidine kinase"/>
    <property type="match status" value="1"/>
</dbReference>
<evidence type="ECO:0000256" key="6">
    <source>
        <dbReference type="ARBA" id="ARBA00023012"/>
    </source>
</evidence>
<keyword evidence="6" id="KW-0902">Two-component regulatory system</keyword>
<evidence type="ECO:0000259" key="8">
    <source>
        <dbReference type="PROSITE" id="PS50109"/>
    </source>
</evidence>
<name>A0A069DCW5_9BACE</name>
<comment type="caution">
    <text evidence="10">The sequence shown here is derived from an EMBL/GenBank/DDBJ whole genome shotgun (WGS) entry which is preliminary data.</text>
</comment>
<dbReference type="Proteomes" id="UP000027601">
    <property type="component" value="Unassembled WGS sequence"/>
</dbReference>
<dbReference type="InterPro" id="IPR036097">
    <property type="entry name" value="HisK_dim/P_sf"/>
</dbReference>